<keyword evidence="6 9" id="KW-0963">Cytoplasm</keyword>
<evidence type="ECO:0000256" key="10">
    <source>
        <dbReference type="RuleBase" id="RU363013"/>
    </source>
</evidence>
<evidence type="ECO:0000313" key="12">
    <source>
        <dbReference type="Proteomes" id="UP000050502"/>
    </source>
</evidence>
<dbReference type="EMBL" id="LGKN01000004">
    <property type="protein sequence ID" value="KPL88703.1"/>
    <property type="molecule type" value="Genomic_DNA"/>
</dbReference>
<sequence>MRTPLIAANWKMHKTVPEAVAMLRDLLDRLGGQAPTDRRVLICPPFTALSAVRDVLDGTGIFWGAQNMHPAEEGAFTGEISARMLTDLGCSYVIIGHSERRHIFGESDAFINQKVHAAFAHGLTPILAVGEKIEQRRAGEHEAVVEAQLAQGLEGVSAEQARTLVIAYEPVWAIGTGETATPEDAQAMHAFIRGWLAARFGDDVAQQVIIQYGGSVKPNNVDALMAQPDIDGALVGGASLHAESFARIIQFQ</sequence>
<keyword evidence="5 9" id="KW-0312">Gluconeogenesis</keyword>
<dbReference type="InterPro" id="IPR013785">
    <property type="entry name" value="Aldolase_TIM"/>
</dbReference>
<dbReference type="NCBIfam" id="TIGR00419">
    <property type="entry name" value="tim"/>
    <property type="match status" value="1"/>
</dbReference>
<feature type="binding site" evidence="9">
    <location>
        <position position="215"/>
    </location>
    <ligand>
        <name>substrate</name>
    </ligand>
</feature>
<comment type="pathway">
    <text evidence="1 9 10">Carbohydrate degradation; glycolysis; D-glyceraldehyde 3-phosphate from glycerone phosphate: step 1/1.</text>
</comment>
<dbReference type="GO" id="GO:0006094">
    <property type="term" value="P:gluconeogenesis"/>
    <property type="evidence" value="ECO:0007669"/>
    <property type="project" value="UniProtKB-UniRule"/>
</dbReference>
<dbReference type="HAMAP" id="MF_00147_B">
    <property type="entry name" value="TIM_B"/>
    <property type="match status" value="1"/>
</dbReference>
<dbReference type="RefSeq" id="WP_054491720.1">
    <property type="nucleotide sequence ID" value="NZ_BBZA01000013.1"/>
</dbReference>
<dbReference type="InterPro" id="IPR000652">
    <property type="entry name" value="Triosephosphate_isomerase"/>
</dbReference>
<keyword evidence="7 9" id="KW-0324">Glycolysis</keyword>
<feature type="binding site" evidence="9">
    <location>
        <begin position="236"/>
        <end position="237"/>
    </location>
    <ligand>
        <name>substrate</name>
    </ligand>
</feature>
<dbReference type="InterPro" id="IPR022896">
    <property type="entry name" value="TrioseP_Isoase_bac/euk"/>
</dbReference>
<dbReference type="OrthoDB" id="9809429at2"/>
<feature type="binding site" evidence="9">
    <location>
        <position position="175"/>
    </location>
    <ligand>
        <name>substrate</name>
    </ligand>
</feature>
<dbReference type="SUPFAM" id="SSF51351">
    <property type="entry name" value="Triosephosphate isomerase (TIM)"/>
    <property type="match status" value="1"/>
</dbReference>
<evidence type="ECO:0000256" key="4">
    <source>
        <dbReference type="ARBA" id="ARBA00019397"/>
    </source>
</evidence>
<dbReference type="PATRIC" id="fig|872965.6.peg.1541"/>
<gene>
    <name evidence="9 11" type="primary">tpiA</name>
    <name evidence="11" type="ORF">SE16_07485</name>
</gene>
<feature type="active site" description="Proton acceptor" evidence="9">
    <location>
        <position position="169"/>
    </location>
</feature>
<dbReference type="CDD" id="cd00311">
    <property type="entry name" value="TIM"/>
    <property type="match status" value="1"/>
</dbReference>
<comment type="similarity">
    <text evidence="2 9 10">Belongs to the triosephosphate isomerase family.</text>
</comment>
<evidence type="ECO:0000256" key="1">
    <source>
        <dbReference type="ARBA" id="ARBA00004680"/>
    </source>
</evidence>
<comment type="caution">
    <text evidence="11">The sequence shown here is derived from an EMBL/GenBank/DDBJ whole genome shotgun (WGS) entry which is preliminary data.</text>
</comment>
<comment type="subunit">
    <text evidence="9 10">Homodimer.</text>
</comment>
<dbReference type="FunFam" id="3.20.20.70:FF:000016">
    <property type="entry name" value="Triosephosphate isomerase"/>
    <property type="match status" value="1"/>
</dbReference>
<dbReference type="PANTHER" id="PTHR21139">
    <property type="entry name" value="TRIOSEPHOSPHATE ISOMERASE"/>
    <property type="match status" value="1"/>
</dbReference>
<feature type="binding site" evidence="9">
    <location>
        <begin position="9"/>
        <end position="11"/>
    </location>
    <ligand>
        <name>substrate</name>
    </ligand>
</feature>
<comment type="function">
    <text evidence="9">Involved in the gluconeogenesis. Catalyzes stereospecifically the conversion of dihydroxyacetone phosphate (DHAP) to D-glyceraldehyde-3-phosphate (G3P).</text>
</comment>
<dbReference type="PROSITE" id="PS00171">
    <property type="entry name" value="TIM_1"/>
    <property type="match status" value="1"/>
</dbReference>
<dbReference type="InterPro" id="IPR035990">
    <property type="entry name" value="TIM_sf"/>
</dbReference>
<feature type="active site" description="Electrophile" evidence="9">
    <location>
        <position position="97"/>
    </location>
</feature>
<comment type="subcellular location">
    <subcellularLocation>
        <location evidence="9 10">Cytoplasm</location>
    </subcellularLocation>
</comment>
<dbReference type="InterPro" id="IPR020861">
    <property type="entry name" value="Triosephosphate_isomerase_AS"/>
</dbReference>
<evidence type="ECO:0000256" key="3">
    <source>
        <dbReference type="ARBA" id="ARBA00011940"/>
    </source>
</evidence>
<evidence type="ECO:0000256" key="5">
    <source>
        <dbReference type="ARBA" id="ARBA00022432"/>
    </source>
</evidence>
<dbReference type="UniPathway" id="UPA00138"/>
<evidence type="ECO:0000256" key="2">
    <source>
        <dbReference type="ARBA" id="ARBA00007422"/>
    </source>
</evidence>
<proteinExistence type="inferred from homology"/>
<name>A0A0P6XW50_9CHLR</name>
<reference evidence="11 12" key="1">
    <citation type="submission" date="2015-07" db="EMBL/GenBank/DDBJ databases">
        <title>Whole genome sequence of Ardenticatena maritima DSM 23922.</title>
        <authorList>
            <person name="Hemp J."/>
            <person name="Ward L.M."/>
            <person name="Pace L.A."/>
            <person name="Fischer W.W."/>
        </authorList>
    </citation>
    <scope>NUCLEOTIDE SEQUENCE [LARGE SCALE GENOMIC DNA]</scope>
    <source>
        <strain evidence="11 12">110S</strain>
    </source>
</reference>
<accession>A0A0P6XW50</accession>
<protein>
    <recommendedName>
        <fullName evidence="4 9">Triosephosphate isomerase</fullName>
        <shortName evidence="9">TIM</shortName>
        <shortName evidence="9">TPI</shortName>
        <ecNumber evidence="3 9">5.3.1.1</ecNumber>
    </recommendedName>
    <alternativeName>
        <fullName evidence="9">Triose-phosphate isomerase</fullName>
    </alternativeName>
</protein>
<evidence type="ECO:0000256" key="9">
    <source>
        <dbReference type="HAMAP-Rule" id="MF_00147"/>
    </source>
</evidence>
<dbReference type="AlphaFoldDB" id="A0A0P6XW50"/>
<dbReference type="Gene3D" id="3.20.20.70">
    <property type="entry name" value="Aldolase class I"/>
    <property type="match status" value="1"/>
</dbReference>
<dbReference type="PANTHER" id="PTHR21139:SF42">
    <property type="entry name" value="TRIOSEPHOSPHATE ISOMERASE"/>
    <property type="match status" value="1"/>
</dbReference>
<dbReference type="GO" id="GO:0004807">
    <property type="term" value="F:triose-phosphate isomerase activity"/>
    <property type="evidence" value="ECO:0007669"/>
    <property type="project" value="UniProtKB-UniRule"/>
</dbReference>
<dbReference type="GO" id="GO:0005829">
    <property type="term" value="C:cytosol"/>
    <property type="evidence" value="ECO:0007669"/>
    <property type="project" value="TreeGrafter"/>
</dbReference>
<dbReference type="PROSITE" id="PS51440">
    <property type="entry name" value="TIM_2"/>
    <property type="match status" value="1"/>
</dbReference>
<comment type="catalytic activity">
    <reaction evidence="9 10">
        <text>D-glyceraldehyde 3-phosphate = dihydroxyacetone phosphate</text>
        <dbReference type="Rhea" id="RHEA:18585"/>
        <dbReference type="ChEBI" id="CHEBI:57642"/>
        <dbReference type="ChEBI" id="CHEBI:59776"/>
        <dbReference type="EC" id="5.3.1.1"/>
    </reaction>
</comment>
<dbReference type="Pfam" id="PF00121">
    <property type="entry name" value="TIM"/>
    <property type="match status" value="1"/>
</dbReference>
<dbReference type="EC" id="5.3.1.1" evidence="3 9"/>
<dbReference type="GO" id="GO:0019563">
    <property type="term" value="P:glycerol catabolic process"/>
    <property type="evidence" value="ECO:0007669"/>
    <property type="project" value="TreeGrafter"/>
</dbReference>
<evidence type="ECO:0000256" key="7">
    <source>
        <dbReference type="ARBA" id="ARBA00023152"/>
    </source>
</evidence>
<dbReference type="GO" id="GO:0046166">
    <property type="term" value="P:glyceraldehyde-3-phosphate biosynthetic process"/>
    <property type="evidence" value="ECO:0007669"/>
    <property type="project" value="TreeGrafter"/>
</dbReference>
<evidence type="ECO:0000313" key="11">
    <source>
        <dbReference type="EMBL" id="KPL88703.1"/>
    </source>
</evidence>
<evidence type="ECO:0000256" key="8">
    <source>
        <dbReference type="ARBA" id="ARBA00023235"/>
    </source>
</evidence>
<keyword evidence="8 9" id="KW-0413">Isomerase</keyword>
<organism evidence="11 12">
    <name type="scientific">Ardenticatena maritima</name>
    <dbReference type="NCBI Taxonomy" id="872965"/>
    <lineage>
        <taxon>Bacteria</taxon>
        <taxon>Bacillati</taxon>
        <taxon>Chloroflexota</taxon>
        <taxon>Ardenticatenia</taxon>
        <taxon>Ardenticatenales</taxon>
        <taxon>Ardenticatenaceae</taxon>
        <taxon>Ardenticatena</taxon>
    </lineage>
</organism>
<comment type="pathway">
    <text evidence="9 10">Carbohydrate biosynthesis; gluconeogenesis.</text>
</comment>
<dbReference type="GO" id="GO:0006096">
    <property type="term" value="P:glycolytic process"/>
    <property type="evidence" value="ECO:0007669"/>
    <property type="project" value="UniProtKB-UniRule"/>
</dbReference>
<dbReference type="UniPathway" id="UPA00109">
    <property type="reaction ID" value="UER00189"/>
</dbReference>
<dbReference type="Proteomes" id="UP000050502">
    <property type="component" value="Unassembled WGS sequence"/>
</dbReference>
<evidence type="ECO:0000256" key="6">
    <source>
        <dbReference type="ARBA" id="ARBA00022490"/>
    </source>
</evidence>